<feature type="domain" description="Sulfatase N-terminal" evidence="4">
    <location>
        <begin position="27"/>
        <end position="400"/>
    </location>
</feature>
<evidence type="ECO:0000256" key="1">
    <source>
        <dbReference type="ARBA" id="ARBA00022723"/>
    </source>
</evidence>
<protein>
    <recommendedName>
        <fullName evidence="4">Sulfatase N-terminal domain-containing protein</fullName>
    </recommendedName>
</protein>
<evidence type="ECO:0000313" key="6">
    <source>
        <dbReference type="Proteomes" id="UP000789595"/>
    </source>
</evidence>
<dbReference type="InterPro" id="IPR017850">
    <property type="entry name" value="Alkaline_phosphatase_core_sf"/>
</dbReference>
<dbReference type="OrthoDB" id="96314at2759"/>
<dbReference type="PANTHER" id="PTHR45953:SF1">
    <property type="entry name" value="IDURONATE 2-SULFATASE"/>
    <property type="match status" value="1"/>
</dbReference>
<gene>
    <name evidence="5" type="ORF">PECAL_3P19200</name>
</gene>
<dbReference type="GO" id="GO:0046872">
    <property type="term" value="F:metal ion binding"/>
    <property type="evidence" value="ECO:0007669"/>
    <property type="project" value="UniProtKB-KW"/>
</dbReference>
<dbReference type="GO" id="GO:0005737">
    <property type="term" value="C:cytoplasm"/>
    <property type="evidence" value="ECO:0007669"/>
    <property type="project" value="TreeGrafter"/>
</dbReference>
<organism evidence="5 6">
    <name type="scientific">Pelagomonas calceolata</name>
    <dbReference type="NCBI Taxonomy" id="35677"/>
    <lineage>
        <taxon>Eukaryota</taxon>
        <taxon>Sar</taxon>
        <taxon>Stramenopiles</taxon>
        <taxon>Ochrophyta</taxon>
        <taxon>Pelagophyceae</taxon>
        <taxon>Pelagomonadales</taxon>
        <taxon>Pelagomonadaceae</taxon>
        <taxon>Pelagomonas</taxon>
    </lineage>
</organism>
<sequence>MRLLIALLATTHAFKQQRDDNKPRGKRNVLFMIADDLRPQLGHLGHSDVDTPQIDRLAKTGVSFRRAYCQAPACNPSRNSFLTGMYPDVSKVFYFEGVTHLTLGKRGELDVFTHMRSHGYITMGVGKLWHWEPIGEPFTRGTGAHFPKWGTYSQEWGCGDEDSGGRCSPRKEEVPDGDIVMGRVYPTQDPAESLFDYRVASDANKKLALGAKQWSMRRRPFFLGVGFHHPHTKWRIPVQTWSQYQDRRIAMPDIQRKTTGAPFYAFGDNNIAPTAITIDGTRHRVPAKPYKEGKELPEHVVRELRRGYLASVAFLDVQVGRVLDQVDNLHLANDTVIIFTSDHGYGIGERGHWGKGSLYEIDARVPLIVRDPHHRHMWGRSTNALVELVDLYKSVIDLAHLPFGRHMYQWLEGRSWRSIVETGQGGNSHALTIVPKCHGKKYGDAPPHNCGGRSYEWHRMEGGTKAALVGFAARSHRYRYVAWMDHNESLDAVDWARAPVAEELYDNSKMDEKDLDSSDAINLLSAAAQLSGVEWADVRDKADGHLRWLRQSARDRFFRAFGEYHTRLHDQSDTVKEFLPSHSRPAALPPRDPPVDAGRAPRKKPRFSMRGAFEGGRARRRQEWGRV</sequence>
<proteinExistence type="predicted"/>
<dbReference type="Pfam" id="PF00884">
    <property type="entry name" value="Sulfatase"/>
    <property type="match status" value="1"/>
</dbReference>
<feature type="region of interest" description="Disordered" evidence="3">
    <location>
        <begin position="581"/>
        <end position="627"/>
    </location>
</feature>
<dbReference type="AlphaFoldDB" id="A0A8J2SG61"/>
<comment type="caution">
    <text evidence="5">The sequence shown here is derived from an EMBL/GenBank/DDBJ whole genome shotgun (WGS) entry which is preliminary data.</text>
</comment>
<dbReference type="SUPFAM" id="SSF53649">
    <property type="entry name" value="Alkaline phosphatase-like"/>
    <property type="match status" value="1"/>
</dbReference>
<evidence type="ECO:0000259" key="4">
    <source>
        <dbReference type="Pfam" id="PF00884"/>
    </source>
</evidence>
<keyword evidence="1" id="KW-0479">Metal-binding</keyword>
<keyword evidence="2" id="KW-0378">Hydrolase</keyword>
<evidence type="ECO:0000256" key="3">
    <source>
        <dbReference type="SAM" id="MobiDB-lite"/>
    </source>
</evidence>
<dbReference type="Gene3D" id="3.40.720.10">
    <property type="entry name" value="Alkaline Phosphatase, subunit A"/>
    <property type="match status" value="1"/>
</dbReference>
<keyword evidence="6" id="KW-1185">Reference proteome</keyword>
<evidence type="ECO:0000256" key="2">
    <source>
        <dbReference type="ARBA" id="ARBA00022801"/>
    </source>
</evidence>
<evidence type="ECO:0000313" key="5">
    <source>
        <dbReference type="EMBL" id="CAH0371948.1"/>
    </source>
</evidence>
<accession>A0A8J2SG61</accession>
<dbReference type="GO" id="GO:0004423">
    <property type="term" value="F:iduronate-2-sulfatase activity"/>
    <property type="evidence" value="ECO:0007669"/>
    <property type="project" value="TreeGrafter"/>
</dbReference>
<reference evidence="5" key="1">
    <citation type="submission" date="2021-11" db="EMBL/GenBank/DDBJ databases">
        <authorList>
            <consortium name="Genoscope - CEA"/>
            <person name="William W."/>
        </authorList>
    </citation>
    <scope>NUCLEOTIDE SEQUENCE</scope>
</reference>
<dbReference type="InterPro" id="IPR000917">
    <property type="entry name" value="Sulfatase_N"/>
</dbReference>
<name>A0A8J2SG61_9STRA</name>
<dbReference type="EMBL" id="CAKKNE010000003">
    <property type="protein sequence ID" value="CAH0371948.1"/>
    <property type="molecule type" value="Genomic_DNA"/>
</dbReference>
<dbReference type="Proteomes" id="UP000789595">
    <property type="component" value="Unassembled WGS sequence"/>
</dbReference>
<dbReference type="PANTHER" id="PTHR45953">
    <property type="entry name" value="IDURONATE 2-SULFATASE"/>
    <property type="match status" value="1"/>
</dbReference>